<dbReference type="SUPFAM" id="SSF53649">
    <property type="entry name" value="Alkaline phosphatase-like"/>
    <property type="match status" value="1"/>
</dbReference>
<evidence type="ECO:0000256" key="5">
    <source>
        <dbReference type="ARBA" id="ARBA00022502"/>
    </source>
</evidence>
<feature type="transmembrane region" description="Helical" evidence="12">
    <location>
        <begin position="675"/>
        <end position="695"/>
    </location>
</feature>
<keyword evidence="5 12" id="KW-0337">GPI-anchor biosynthesis</keyword>
<dbReference type="InterPro" id="IPR017850">
    <property type="entry name" value="Alkaline_phosphatase_core_sf"/>
</dbReference>
<feature type="transmembrane region" description="Helical" evidence="12">
    <location>
        <begin position="603"/>
        <end position="621"/>
    </location>
</feature>
<feature type="domain" description="GPI ethanolamine phosphate transferase 1 C-terminal" evidence="13">
    <location>
        <begin position="483"/>
        <end position="949"/>
    </location>
</feature>
<evidence type="ECO:0000259" key="13">
    <source>
        <dbReference type="Pfam" id="PF04987"/>
    </source>
</evidence>
<dbReference type="EC" id="2.-.-.-" evidence="12"/>
<dbReference type="CDD" id="cd16020">
    <property type="entry name" value="GPI_EPT_1"/>
    <property type="match status" value="1"/>
</dbReference>
<dbReference type="Pfam" id="PF04987">
    <property type="entry name" value="PigN"/>
    <property type="match status" value="1"/>
</dbReference>
<evidence type="ECO:0000256" key="6">
    <source>
        <dbReference type="ARBA" id="ARBA00022679"/>
    </source>
</evidence>
<reference evidence="14" key="1">
    <citation type="submission" date="2015-07" db="EMBL/GenBank/DDBJ databases">
        <title>Transcriptome Assembly of Anthurium amnicola.</title>
        <authorList>
            <person name="Suzuki J."/>
        </authorList>
    </citation>
    <scope>NUCLEOTIDE SEQUENCE</scope>
</reference>
<proteinExistence type="inferred from homology"/>
<feature type="transmembrane region" description="Helical" evidence="12">
    <location>
        <begin position="923"/>
        <end position="944"/>
    </location>
</feature>
<evidence type="ECO:0000256" key="8">
    <source>
        <dbReference type="ARBA" id="ARBA00022824"/>
    </source>
</evidence>
<keyword evidence="8 12" id="KW-0256">Endoplasmic reticulum</keyword>
<feature type="transmembrane region" description="Helical" evidence="12">
    <location>
        <begin position="563"/>
        <end position="582"/>
    </location>
</feature>
<evidence type="ECO:0000256" key="9">
    <source>
        <dbReference type="ARBA" id="ARBA00022989"/>
    </source>
</evidence>
<dbReference type="GO" id="GO:0051377">
    <property type="term" value="F:mannose-ethanolamine phosphotransferase activity"/>
    <property type="evidence" value="ECO:0007669"/>
    <property type="project" value="UniProtKB-UniRule"/>
</dbReference>
<dbReference type="AlphaFoldDB" id="A0A1D1Y1X8"/>
<evidence type="ECO:0000256" key="3">
    <source>
        <dbReference type="ARBA" id="ARBA00008400"/>
    </source>
</evidence>
<protein>
    <recommendedName>
        <fullName evidence="4 12">GPI ethanolamine phosphate transferase 1</fullName>
        <ecNumber evidence="12">2.-.-.-</ecNumber>
    </recommendedName>
</protein>
<sequence length="997" mass="112619">MAGDGTIGRGGGWALGNASGDALPSHSSAASSYGWRGRRRWQQVRRREKWLVLLGIALHAVYMLSIFDIYFKTPIVHGMDPVPQRFPPPAKRLVLLVADGLRADKFFEPDSDGQFRAPFLRSIIREKGRWGISHARPPTESRPGHVAIIAGFYEDPSAVTKGWKANPVEFDSVFNRSQHTFAFGSPDIIPIFCSALAYTTWDTYPHEFEDFASDASFLDQWSFDQFHGLLNRSHSDPKLKELLLQGNLVIFLHLLGCDTNGHAHRPYSSIYLNNVKVVDHIAQSVYNILEDYFNDNQTSYIFTADHGMSDKGSHGDGHPTNTDTPLVAWGAGIQSPRWLPHNSFSDDGFRFVDEHRHDMPTPADWGLTGIERVDVNQADIAPLMATLIGSPCPVNSVGNLPLGYLKLSKGEEVEASLANTKQILNQFLRKSQLKQSNSLHFKSFNPLENYSSVLNQIEDLISRGDYEAALKLSQDLRSMALAGLHYFQTYDWLMLMTTVTLGYFGWIVNIFLHVLQSYTSLQKNISVTNEVDQLSLRRKVYLVGCLLTVFSSALLFLEKSPLLYHMYVAMTIFLWTRIFSNVEFIKAVWRNFSGKKYTSIPKLCYACIVALFILEFLVSSFSDRKLYTWFFLIAGVVAAVFIFFRRRPFTGIYLCMVCWVLSIFTRMPAEIPDNTQLVIASGAFIILIGIVSRMFEVYARSDKLWSCIARSDIQASSVSKLFHFQVLLIALSSAMVWLSTSHRSQKKELLPLHQLINWFLSGISMLLPLFSSSSLLPRLTSIFLGFAPPFLLLSIGYEAVFYSSLSLVLVGWILVECILLNPTSITQLENAEQKFILNDNERCLQFSDLRVPLIFMVLFNVAFFGTGNFASIASFEISSVYRFITIFSPFVMAALLIFKLFIPFMLVICVFSSITKLIHVPRLGCYFLVILLSDIMTIHFFFLVRNTGSWMEIGNSISHFGIMSAQVVFVLLLFALTNIYTKDIEVLSLCSPSRKAV</sequence>
<evidence type="ECO:0000256" key="2">
    <source>
        <dbReference type="ARBA" id="ARBA00004687"/>
    </source>
</evidence>
<evidence type="ECO:0000256" key="4">
    <source>
        <dbReference type="ARBA" id="ARBA00020831"/>
    </source>
</evidence>
<feature type="transmembrane region" description="Helical" evidence="12">
    <location>
        <begin position="721"/>
        <end position="740"/>
    </location>
</feature>
<feature type="transmembrane region" description="Helical" evidence="12">
    <location>
        <begin position="782"/>
        <end position="803"/>
    </location>
</feature>
<dbReference type="GO" id="GO:0006506">
    <property type="term" value="P:GPI anchor biosynthetic process"/>
    <property type="evidence" value="ECO:0007669"/>
    <property type="project" value="UniProtKB-UniPathway"/>
</dbReference>
<keyword evidence="9 12" id="KW-1133">Transmembrane helix</keyword>
<evidence type="ECO:0000256" key="7">
    <source>
        <dbReference type="ARBA" id="ARBA00022692"/>
    </source>
</evidence>
<feature type="transmembrane region" description="Helical" evidence="12">
    <location>
        <begin position="492"/>
        <end position="515"/>
    </location>
</feature>
<accession>A0A1D1Y1X8</accession>
<comment type="pathway">
    <text evidence="2 12">Glycolipid biosynthesis; glycosylphosphatidylinositol-anchor biosynthesis.</text>
</comment>
<dbReference type="InterPro" id="IPR037671">
    <property type="entry name" value="PIGN_N"/>
</dbReference>
<dbReference type="InterPro" id="IPR017852">
    <property type="entry name" value="GPI_EtnP_transferase_1_C"/>
</dbReference>
<gene>
    <name evidence="14" type="primary">mcd4_1</name>
    <name evidence="14" type="ORF">g.35515</name>
</gene>
<dbReference type="InterPro" id="IPR007070">
    <property type="entry name" value="GPI_EtnP_transferase_1"/>
</dbReference>
<feature type="transmembrane region" description="Helical" evidence="12">
    <location>
        <begin position="627"/>
        <end position="644"/>
    </location>
</feature>
<dbReference type="FunFam" id="3.40.720.10:FF:000015">
    <property type="entry name" value="GPI ethanolamine phosphate transferase 1"/>
    <property type="match status" value="1"/>
</dbReference>
<feature type="transmembrane region" description="Helical" evidence="12">
    <location>
        <begin position="956"/>
        <end position="976"/>
    </location>
</feature>
<feature type="transmembrane region" description="Helical" evidence="12">
    <location>
        <begin position="752"/>
        <end position="770"/>
    </location>
</feature>
<name>A0A1D1Y1X8_9ARAE</name>
<dbReference type="PANTHER" id="PTHR12250:SF0">
    <property type="entry name" value="GPI ETHANOLAMINE PHOSPHATE TRANSFERASE 1"/>
    <property type="match status" value="1"/>
</dbReference>
<evidence type="ECO:0000256" key="1">
    <source>
        <dbReference type="ARBA" id="ARBA00004477"/>
    </source>
</evidence>
<evidence type="ECO:0000256" key="11">
    <source>
        <dbReference type="ARBA" id="ARBA00023180"/>
    </source>
</evidence>
<dbReference type="PANTHER" id="PTHR12250">
    <property type="entry name" value="PHOSPHATIDYLINOSITOL GLYCAN, CLASS N"/>
    <property type="match status" value="1"/>
</dbReference>
<dbReference type="GO" id="GO:0005789">
    <property type="term" value="C:endoplasmic reticulum membrane"/>
    <property type="evidence" value="ECO:0007669"/>
    <property type="project" value="UniProtKB-SubCell"/>
</dbReference>
<evidence type="ECO:0000256" key="10">
    <source>
        <dbReference type="ARBA" id="ARBA00023136"/>
    </source>
</evidence>
<keyword evidence="6 12" id="KW-0808">Transferase</keyword>
<evidence type="ECO:0000256" key="12">
    <source>
        <dbReference type="RuleBase" id="RU367138"/>
    </source>
</evidence>
<dbReference type="Gene3D" id="3.40.720.10">
    <property type="entry name" value="Alkaline Phosphatase, subunit A"/>
    <property type="match status" value="1"/>
</dbReference>
<keyword evidence="11" id="KW-0325">Glycoprotein</keyword>
<keyword evidence="10 12" id="KW-0472">Membrane</keyword>
<organism evidence="14">
    <name type="scientific">Anthurium amnicola</name>
    <dbReference type="NCBI Taxonomy" id="1678845"/>
    <lineage>
        <taxon>Eukaryota</taxon>
        <taxon>Viridiplantae</taxon>
        <taxon>Streptophyta</taxon>
        <taxon>Embryophyta</taxon>
        <taxon>Tracheophyta</taxon>
        <taxon>Spermatophyta</taxon>
        <taxon>Magnoliopsida</taxon>
        <taxon>Liliopsida</taxon>
        <taxon>Araceae</taxon>
        <taxon>Pothoideae</taxon>
        <taxon>Potheae</taxon>
        <taxon>Anthurium</taxon>
    </lineage>
</organism>
<feature type="transmembrane region" description="Helical" evidence="12">
    <location>
        <begin position="890"/>
        <end position="911"/>
    </location>
</feature>
<feature type="transmembrane region" description="Helical" evidence="12">
    <location>
        <begin position="651"/>
        <end position="669"/>
    </location>
</feature>
<feature type="transmembrane region" description="Helical" evidence="12">
    <location>
        <begin position="849"/>
        <end position="870"/>
    </location>
</feature>
<evidence type="ECO:0000313" key="14">
    <source>
        <dbReference type="EMBL" id="JAT48600.1"/>
    </source>
</evidence>
<dbReference type="EMBL" id="GDJX01019336">
    <property type="protein sequence ID" value="JAT48600.1"/>
    <property type="molecule type" value="Transcribed_RNA"/>
</dbReference>
<comment type="subcellular location">
    <subcellularLocation>
        <location evidence="1 12">Endoplasmic reticulum membrane</location>
        <topology evidence="1 12">Multi-pass membrane protein</topology>
    </subcellularLocation>
</comment>
<feature type="transmembrane region" description="Helical" evidence="12">
    <location>
        <begin position="50"/>
        <end position="71"/>
    </location>
</feature>
<keyword evidence="7 12" id="KW-0812">Transmembrane</keyword>
<feature type="transmembrane region" description="Helical" evidence="12">
    <location>
        <begin position="540"/>
        <end position="557"/>
    </location>
</feature>
<dbReference type="UniPathway" id="UPA00196"/>
<comment type="function">
    <text evidence="12">Ethanolamine phosphate transferase involved in glycosylphosphatidylinositol-anchor biosynthesis. Transfers ethanolamine phosphate to the first alpha-1,4-linked mannose of the glycosylphosphatidylinositol precursor of GPI-anchor.</text>
</comment>
<comment type="similarity">
    <text evidence="3 12">Belongs to the PIGG/PIGN/PIGO family. PIGN subfamily.</text>
</comment>